<feature type="domain" description="Multidrug resistance protein MdtA-like barrel-sandwich hybrid" evidence="7">
    <location>
        <begin position="82"/>
        <end position="222"/>
    </location>
</feature>
<dbReference type="OrthoDB" id="9806939at2"/>
<evidence type="ECO:0000256" key="4">
    <source>
        <dbReference type="SAM" id="MobiDB-lite"/>
    </source>
</evidence>
<dbReference type="Gene3D" id="2.40.30.170">
    <property type="match status" value="1"/>
</dbReference>
<dbReference type="Pfam" id="PF25967">
    <property type="entry name" value="RND-MFP_C"/>
    <property type="match status" value="1"/>
</dbReference>
<keyword evidence="3" id="KW-0813">Transport</keyword>
<dbReference type="Pfam" id="PF25917">
    <property type="entry name" value="BSH_RND"/>
    <property type="match status" value="1"/>
</dbReference>
<dbReference type="PANTHER" id="PTHR30469">
    <property type="entry name" value="MULTIDRUG RESISTANCE PROTEIN MDTA"/>
    <property type="match status" value="1"/>
</dbReference>
<evidence type="ECO:0000256" key="1">
    <source>
        <dbReference type="ARBA" id="ARBA00004196"/>
    </source>
</evidence>
<dbReference type="FunFam" id="2.40.30.170:FF:000010">
    <property type="entry name" value="Efflux RND transporter periplasmic adaptor subunit"/>
    <property type="match status" value="1"/>
</dbReference>
<evidence type="ECO:0000259" key="6">
    <source>
        <dbReference type="Pfam" id="PF25876"/>
    </source>
</evidence>
<keyword evidence="5" id="KW-0472">Membrane</keyword>
<keyword evidence="11" id="KW-1185">Reference proteome</keyword>
<dbReference type="Proteomes" id="UP000278222">
    <property type="component" value="Unassembled WGS sequence"/>
</dbReference>
<dbReference type="GO" id="GO:0015562">
    <property type="term" value="F:efflux transmembrane transporter activity"/>
    <property type="evidence" value="ECO:0007669"/>
    <property type="project" value="TreeGrafter"/>
</dbReference>
<dbReference type="Gene3D" id="2.40.420.20">
    <property type="match status" value="1"/>
</dbReference>
<feature type="region of interest" description="Disordered" evidence="4">
    <location>
        <begin position="368"/>
        <end position="391"/>
    </location>
</feature>
<feature type="compositionally biased region" description="Low complexity" evidence="4">
    <location>
        <begin position="379"/>
        <end position="391"/>
    </location>
</feature>
<dbReference type="InterPro" id="IPR058624">
    <property type="entry name" value="MdtA-like_HH"/>
</dbReference>
<gene>
    <name evidence="10" type="ORF">EDC65_0222</name>
</gene>
<name>A0A3N1ME87_9PROT</name>
<evidence type="ECO:0000313" key="10">
    <source>
        <dbReference type="EMBL" id="ROQ01050.1"/>
    </source>
</evidence>
<comment type="similarity">
    <text evidence="2">Belongs to the membrane fusion protein (MFP) (TC 8.A.1) family.</text>
</comment>
<evidence type="ECO:0000256" key="2">
    <source>
        <dbReference type="ARBA" id="ARBA00009477"/>
    </source>
</evidence>
<comment type="subcellular location">
    <subcellularLocation>
        <location evidence="1">Cell envelope</location>
    </subcellularLocation>
</comment>
<proteinExistence type="inferred from homology"/>
<dbReference type="NCBIfam" id="TIGR01730">
    <property type="entry name" value="RND_mfp"/>
    <property type="match status" value="1"/>
</dbReference>
<dbReference type="Pfam" id="PF25876">
    <property type="entry name" value="HH_MFP_RND"/>
    <property type="match status" value="1"/>
</dbReference>
<dbReference type="Gene3D" id="1.10.287.470">
    <property type="entry name" value="Helix hairpin bin"/>
    <property type="match status" value="1"/>
</dbReference>
<dbReference type="InterPro" id="IPR006143">
    <property type="entry name" value="RND_pump_MFP"/>
</dbReference>
<comment type="caution">
    <text evidence="10">The sequence shown here is derived from an EMBL/GenBank/DDBJ whole genome shotgun (WGS) entry which is preliminary data.</text>
</comment>
<sequence>MSTEPAAAAPSGRKLGLLGILALVGVAALVTTGIMSRERSDARVRDWTDAQAVPTVAVAAPDTRMLDPTFNLPGRIEAFSRAPILARVSGYVKAWHVDIGAPVKAGQLLAEIEAPDLDQQLLQARADLLNAQANARLADVTLKRRQTLANANVISQQNLDERSADLGSKQAAVKASQANVDRLLALAAYKRITAPFDGVVTARDTDVGALIAAGGGLPMFVISDARKLRVYVNVPQSFVPLIRVGTKARITVPEYPDRTFEAVVAASAQAIDVATGTTRMQLIVENNEGALLPGGYANVRLDLTRDVQPLHVPASALIVGREGLRVAVVDAESRIRFKTITIARDLGREIEIATGLAAGDRVVVTPPDGLSDGDEVRVAGTATAQAAKPAR</sequence>
<feature type="domain" description="Multidrug resistance protein MdtA-like C-terminal permuted SH3" evidence="9">
    <location>
        <begin position="312"/>
        <end position="364"/>
    </location>
</feature>
<dbReference type="Gene3D" id="2.40.50.100">
    <property type="match status" value="1"/>
</dbReference>
<keyword evidence="5" id="KW-1133">Transmembrane helix</keyword>
<feature type="domain" description="Multidrug resistance protein MdtA-like alpha-helical hairpin" evidence="6">
    <location>
        <begin position="120"/>
        <end position="181"/>
    </location>
</feature>
<evidence type="ECO:0000256" key="5">
    <source>
        <dbReference type="SAM" id="Phobius"/>
    </source>
</evidence>
<dbReference type="EMBL" id="RJKX01000011">
    <property type="protein sequence ID" value="ROQ01050.1"/>
    <property type="molecule type" value="Genomic_DNA"/>
</dbReference>
<dbReference type="GO" id="GO:1990281">
    <property type="term" value="C:efflux pump complex"/>
    <property type="evidence" value="ECO:0007669"/>
    <property type="project" value="TreeGrafter"/>
</dbReference>
<dbReference type="RefSeq" id="WP_123687853.1">
    <property type="nucleotide sequence ID" value="NZ_AP019700.1"/>
</dbReference>
<evidence type="ECO:0000313" key="11">
    <source>
        <dbReference type="Proteomes" id="UP000278222"/>
    </source>
</evidence>
<dbReference type="SUPFAM" id="SSF111369">
    <property type="entry name" value="HlyD-like secretion proteins"/>
    <property type="match status" value="1"/>
</dbReference>
<dbReference type="Pfam" id="PF25954">
    <property type="entry name" value="Beta-barrel_RND_2"/>
    <property type="match status" value="1"/>
</dbReference>
<accession>A0A3N1ME87</accession>
<feature type="domain" description="CusB-like beta-barrel" evidence="8">
    <location>
        <begin position="231"/>
        <end position="302"/>
    </location>
</feature>
<evidence type="ECO:0000259" key="7">
    <source>
        <dbReference type="Pfam" id="PF25917"/>
    </source>
</evidence>
<evidence type="ECO:0000256" key="3">
    <source>
        <dbReference type="ARBA" id="ARBA00022448"/>
    </source>
</evidence>
<dbReference type="InterPro" id="IPR058627">
    <property type="entry name" value="MdtA-like_C"/>
</dbReference>
<evidence type="ECO:0000259" key="9">
    <source>
        <dbReference type="Pfam" id="PF25967"/>
    </source>
</evidence>
<evidence type="ECO:0000259" key="8">
    <source>
        <dbReference type="Pfam" id="PF25954"/>
    </source>
</evidence>
<dbReference type="PANTHER" id="PTHR30469:SF37">
    <property type="entry name" value="RAGD PROTEIN"/>
    <property type="match status" value="1"/>
</dbReference>
<dbReference type="InterPro" id="IPR058792">
    <property type="entry name" value="Beta-barrel_RND_2"/>
</dbReference>
<dbReference type="AlphaFoldDB" id="A0A3N1ME87"/>
<protein>
    <submittedName>
        <fullName evidence="10">RND family efflux transporter MFP subunit</fullName>
    </submittedName>
</protein>
<keyword evidence="5" id="KW-0812">Transmembrane</keyword>
<reference evidence="10 11" key="1">
    <citation type="submission" date="2018-11" db="EMBL/GenBank/DDBJ databases">
        <title>Genomic Encyclopedia of Type Strains, Phase IV (KMG-IV): sequencing the most valuable type-strain genomes for metagenomic binning, comparative biology and taxonomic classification.</title>
        <authorList>
            <person name="Goeker M."/>
        </authorList>
    </citation>
    <scope>NUCLEOTIDE SEQUENCE [LARGE SCALE GENOMIC DNA]</scope>
    <source>
        <strain evidence="10 11">DSM 5900</strain>
    </source>
</reference>
<organism evidence="10 11">
    <name type="scientific">Stella humosa</name>
    <dbReference type="NCBI Taxonomy" id="94"/>
    <lineage>
        <taxon>Bacteria</taxon>
        <taxon>Pseudomonadati</taxon>
        <taxon>Pseudomonadota</taxon>
        <taxon>Alphaproteobacteria</taxon>
        <taxon>Rhodospirillales</taxon>
        <taxon>Stellaceae</taxon>
        <taxon>Stella</taxon>
    </lineage>
</organism>
<dbReference type="InterPro" id="IPR058625">
    <property type="entry name" value="MdtA-like_BSH"/>
</dbReference>
<feature type="transmembrane region" description="Helical" evidence="5">
    <location>
        <begin position="15"/>
        <end position="35"/>
    </location>
</feature>